<dbReference type="GO" id="GO:0046512">
    <property type="term" value="P:sphingosine biosynthetic process"/>
    <property type="evidence" value="ECO:0007669"/>
    <property type="project" value="TreeGrafter"/>
</dbReference>
<comment type="cofactor">
    <cofactor evidence="1">
        <name>Zn(2+)</name>
        <dbReference type="ChEBI" id="CHEBI:29105"/>
    </cofactor>
    <text evidence="1">Binds 1 zinc ion per subunit.</text>
</comment>
<keyword evidence="1" id="KW-0479">Metal-binding</keyword>
<dbReference type="GO" id="GO:0042759">
    <property type="term" value="P:long-chain fatty acid biosynthetic process"/>
    <property type="evidence" value="ECO:0007669"/>
    <property type="project" value="TreeGrafter"/>
</dbReference>
<keyword evidence="2" id="KW-0746">Sphingolipid metabolism</keyword>
<comment type="catalytic activity">
    <reaction evidence="2">
        <text>an N-acylsphing-4-enine + H2O = sphing-4-enine + a fatty acid</text>
        <dbReference type="Rhea" id="RHEA:20856"/>
        <dbReference type="ChEBI" id="CHEBI:15377"/>
        <dbReference type="ChEBI" id="CHEBI:28868"/>
        <dbReference type="ChEBI" id="CHEBI:52639"/>
        <dbReference type="ChEBI" id="CHEBI:57756"/>
        <dbReference type="EC" id="3.5.1.23"/>
    </reaction>
</comment>
<feature type="binding site" evidence="1">
    <location>
        <position position="115"/>
    </location>
    <ligand>
        <name>Zn(2+)</name>
        <dbReference type="ChEBI" id="CHEBI:29105"/>
    </ligand>
</feature>
<evidence type="ECO:0000256" key="1">
    <source>
        <dbReference type="PIRSR" id="PIRSR606823-2"/>
    </source>
</evidence>
<keyword evidence="6" id="KW-1185">Reference proteome</keyword>
<proteinExistence type="inferred from homology"/>
<comment type="similarity">
    <text evidence="2">Belongs to the neutral ceramidase family.</text>
</comment>
<dbReference type="GO" id="GO:0005576">
    <property type="term" value="C:extracellular region"/>
    <property type="evidence" value="ECO:0007669"/>
    <property type="project" value="TreeGrafter"/>
</dbReference>
<accession>A0A517QBM3</accession>
<dbReference type="AlphaFoldDB" id="A0A517QBM3"/>
<evidence type="ECO:0000313" key="5">
    <source>
        <dbReference type="EMBL" id="QDT29006.1"/>
    </source>
</evidence>
<keyword evidence="2" id="KW-0443">Lipid metabolism</keyword>
<evidence type="ECO:0000313" key="6">
    <source>
        <dbReference type="Proteomes" id="UP000315647"/>
    </source>
</evidence>
<organism evidence="5 6">
    <name type="scientific">Gimesia panareensis</name>
    <dbReference type="NCBI Taxonomy" id="2527978"/>
    <lineage>
        <taxon>Bacteria</taxon>
        <taxon>Pseudomonadati</taxon>
        <taxon>Planctomycetota</taxon>
        <taxon>Planctomycetia</taxon>
        <taxon>Planctomycetales</taxon>
        <taxon>Planctomycetaceae</taxon>
        <taxon>Gimesia</taxon>
    </lineage>
</organism>
<sequence precursor="true">MTMLRALLCLLMGLILGNQTVLAAADWKVGQARVDITPAKNIWLAGYASRKKPAQGTKHPLWAKALVFQDPQGEQAVIVTTDLIGLTRELSDAVGKRVAQQTGIRREQIMLNSSHTHCSPVVKGCAALAYDFTPQQQKEVDDYARTLEENLVKVIVKASRSLEPANLSYGEEKATFAINRRGRINPDGPVDHSVPVLKVTDSEGKLKAILFGYACHNTTIALFEFCGDYAGFAQIALEKKYPGTLALFVLGCGGDANPDPRGTMELAEQHGDALAQAVSRAVDRKLDPVQGPLTVRFARTDLPFVAPPSKAVLIAQQGKGDVYTQRLNDYLLGQLDQQGSIPTSYPFSVQIFEFGDDLTLIGLGGETVIDYAIRLHEELSPRRIWVAGYCNEVFAYVPSERVLKEGGYEGGGAMKYFGWHGPFQPGVEDRIIKLVHAMLQQK</sequence>
<feature type="domain" description="Neutral/alkaline non-lysosomal ceramidase N-terminal" evidence="4">
    <location>
        <begin position="28"/>
        <end position="242"/>
    </location>
</feature>
<evidence type="ECO:0000256" key="3">
    <source>
        <dbReference type="SAM" id="SignalP"/>
    </source>
</evidence>
<dbReference type="EMBL" id="CP037421">
    <property type="protein sequence ID" value="QDT29006.1"/>
    <property type="molecule type" value="Genomic_DNA"/>
</dbReference>
<gene>
    <name evidence="5" type="ORF">Enr10x_43540</name>
</gene>
<dbReference type="GO" id="GO:0017040">
    <property type="term" value="F:N-acylsphingosine amidohydrolase activity"/>
    <property type="evidence" value="ECO:0007669"/>
    <property type="project" value="UniProtKB-UniRule"/>
</dbReference>
<dbReference type="InterPro" id="IPR006823">
    <property type="entry name" value="Ceramidase_alk"/>
</dbReference>
<dbReference type="Pfam" id="PF04734">
    <property type="entry name" value="Ceramidase_alk"/>
    <property type="match status" value="1"/>
</dbReference>
<evidence type="ECO:0000256" key="2">
    <source>
        <dbReference type="RuleBase" id="RU366019"/>
    </source>
</evidence>
<feature type="signal peptide" evidence="3">
    <location>
        <begin position="1"/>
        <end position="23"/>
    </location>
</feature>
<dbReference type="InterPro" id="IPR031329">
    <property type="entry name" value="NEUT/ALK_ceramidase_N"/>
</dbReference>
<feature type="binding site" evidence="1">
    <location>
        <position position="216"/>
    </location>
    <ligand>
        <name>Zn(2+)</name>
        <dbReference type="ChEBI" id="CHEBI:29105"/>
    </ligand>
</feature>
<keyword evidence="1" id="KW-0862">Zinc</keyword>
<feature type="chain" id="PRO_5021829541" description="Neutral ceramidase" evidence="3">
    <location>
        <begin position="24"/>
        <end position="442"/>
    </location>
</feature>
<dbReference type="GO" id="GO:0046872">
    <property type="term" value="F:metal ion binding"/>
    <property type="evidence" value="ECO:0007669"/>
    <property type="project" value="UniProtKB-KW"/>
</dbReference>
<keyword evidence="2 5" id="KW-0378">Hydrolase</keyword>
<dbReference type="Proteomes" id="UP000315647">
    <property type="component" value="Chromosome"/>
</dbReference>
<dbReference type="PANTHER" id="PTHR12670:SF1">
    <property type="entry name" value="NEUTRAL CERAMIDASE"/>
    <property type="match status" value="1"/>
</dbReference>
<dbReference type="GO" id="GO:0046514">
    <property type="term" value="P:ceramide catabolic process"/>
    <property type="evidence" value="ECO:0007669"/>
    <property type="project" value="InterPro"/>
</dbReference>
<keyword evidence="3" id="KW-0732">Signal</keyword>
<dbReference type="PANTHER" id="PTHR12670">
    <property type="entry name" value="CERAMIDASE"/>
    <property type="match status" value="1"/>
</dbReference>
<dbReference type="RefSeq" id="WP_145451290.1">
    <property type="nucleotide sequence ID" value="NZ_CP037421.1"/>
</dbReference>
<dbReference type="GO" id="GO:0016020">
    <property type="term" value="C:membrane"/>
    <property type="evidence" value="ECO:0007669"/>
    <property type="project" value="GOC"/>
</dbReference>
<protein>
    <recommendedName>
        <fullName evidence="2">Neutral ceramidase</fullName>
        <ecNumber evidence="2">3.5.1.23</ecNumber>
    </recommendedName>
</protein>
<reference evidence="5 6" key="1">
    <citation type="submission" date="2019-03" db="EMBL/GenBank/DDBJ databases">
        <title>Deep-cultivation of Planctomycetes and their phenomic and genomic characterization uncovers novel biology.</title>
        <authorList>
            <person name="Wiegand S."/>
            <person name="Jogler M."/>
            <person name="Boedeker C."/>
            <person name="Pinto D."/>
            <person name="Vollmers J."/>
            <person name="Rivas-Marin E."/>
            <person name="Kohn T."/>
            <person name="Peeters S.H."/>
            <person name="Heuer A."/>
            <person name="Rast P."/>
            <person name="Oberbeckmann S."/>
            <person name="Bunk B."/>
            <person name="Jeske O."/>
            <person name="Meyerdierks A."/>
            <person name="Storesund J.E."/>
            <person name="Kallscheuer N."/>
            <person name="Luecker S."/>
            <person name="Lage O.M."/>
            <person name="Pohl T."/>
            <person name="Merkel B.J."/>
            <person name="Hornburger P."/>
            <person name="Mueller R.-W."/>
            <person name="Bruemmer F."/>
            <person name="Labrenz M."/>
            <person name="Spormann A.M."/>
            <person name="Op den Camp H."/>
            <person name="Overmann J."/>
            <person name="Amann R."/>
            <person name="Jetten M.S.M."/>
            <person name="Mascher T."/>
            <person name="Medema M.H."/>
            <person name="Devos D.P."/>
            <person name="Kaster A.-K."/>
            <person name="Ovreas L."/>
            <person name="Rohde M."/>
            <person name="Galperin M.Y."/>
            <person name="Jogler C."/>
        </authorList>
    </citation>
    <scope>NUCLEOTIDE SEQUENCE [LARGE SCALE GENOMIC DNA]</scope>
    <source>
        <strain evidence="5 6">Enr10</strain>
    </source>
</reference>
<evidence type="ECO:0000259" key="4">
    <source>
        <dbReference type="Pfam" id="PF04734"/>
    </source>
</evidence>
<name>A0A517QBM3_9PLAN</name>
<dbReference type="EC" id="3.5.1.23" evidence="2"/>